<organism evidence="1 2">
    <name type="scientific">Elysia crispata</name>
    <name type="common">lettuce slug</name>
    <dbReference type="NCBI Taxonomy" id="231223"/>
    <lineage>
        <taxon>Eukaryota</taxon>
        <taxon>Metazoa</taxon>
        <taxon>Spiralia</taxon>
        <taxon>Lophotrochozoa</taxon>
        <taxon>Mollusca</taxon>
        <taxon>Gastropoda</taxon>
        <taxon>Heterobranchia</taxon>
        <taxon>Euthyneura</taxon>
        <taxon>Panpulmonata</taxon>
        <taxon>Sacoglossa</taxon>
        <taxon>Placobranchoidea</taxon>
        <taxon>Plakobranchidae</taxon>
        <taxon>Elysia</taxon>
    </lineage>
</organism>
<keyword evidence="2" id="KW-1185">Reference proteome</keyword>
<dbReference type="AlphaFoldDB" id="A0AAE0YGB2"/>
<evidence type="ECO:0000313" key="1">
    <source>
        <dbReference type="EMBL" id="KAK3744330.1"/>
    </source>
</evidence>
<name>A0AAE0YGB2_9GAST</name>
<evidence type="ECO:0000313" key="2">
    <source>
        <dbReference type="Proteomes" id="UP001283361"/>
    </source>
</evidence>
<sequence length="83" mass="9577">MRVTSDGVGQRGCSHTTFFFTRSAYTTEVSLYYRGQPILQRSAYTTEVSLYYRGQPILQRQDLSDTIDGCKDHKTKMEKVIML</sequence>
<dbReference type="Proteomes" id="UP001283361">
    <property type="component" value="Unassembled WGS sequence"/>
</dbReference>
<reference evidence="1" key="1">
    <citation type="journal article" date="2023" name="G3 (Bethesda)">
        <title>A reference genome for the long-term kleptoplast-retaining sea slug Elysia crispata morphotype clarki.</title>
        <authorList>
            <person name="Eastman K.E."/>
            <person name="Pendleton A.L."/>
            <person name="Shaikh M.A."/>
            <person name="Suttiyut T."/>
            <person name="Ogas R."/>
            <person name="Tomko P."/>
            <person name="Gavelis G."/>
            <person name="Widhalm J.R."/>
            <person name="Wisecaver J.H."/>
        </authorList>
    </citation>
    <scope>NUCLEOTIDE SEQUENCE</scope>
    <source>
        <strain evidence="1">ECLA1</strain>
    </source>
</reference>
<comment type="caution">
    <text evidence="1">The sequence shown here is derived from an EMBL/GenBank/DDBJ whole genome shotgun (WGS) entry which is preliminary data.</text>
</comment>
<accession>A0AAE0YGB2</accession>
<proteinExistence type="predicted"/>
<gene>
    <name evidence="1" type="ORF">RRG08_030413</name>
</gene>
<protein>
    <submittedName>
        <fullName evidence="1">Uncharacterized protein</fullName>
    </submittedName>
</protein>
<dbReference type="EMBL" id="JAWDGP010006267">
    <property type="protein sequence ID" value="KAK3744330.1"/>
    <property type="molecule type" value="Genomic_DNA"/>
</dbReference>